<dbReference type="AlphaFoldDB" id="A0A921AXG4"/>
<dbReference type="Proteomes" id="UP000698963">
    <property type="component" value="Unassembled WGS sequence"/>
</dbReference>
<protein>
    <submittedName>
        <fullName evidence="1">Uncharacterized protein</fullName>
    </submittedName>
</protein>
<dbReference type="RefSeq" id="WP_294488891.1">
    <property type="nucleotide sequence ID" value="NZ_DYZA01000187.1"/>
</dbReference>
<sequence length="106" mass="11433">MSQLSDLRIGKSFPQFLDQLETIETKVRLSAELMDIVNEGGLANIDGVCLMMAEASDSLSSIVDNLKAMHDKLLQDARMGGTWVITLCPARSDDAPAASELEVAHA</sequence>
<reference evidence="1" key="1">
    <citation type="journal article" date="2021" name="PeerJ">
        <title>Extensive microbial diversity within the chicken gut microbiome revealed by metagenomics and culture.</title>
        <authorList>
            <person name="Gilroy R."/>
            <person name="Ravi A."/>
            <person name="Getino M."/>
            <person name="Pursley I."/>
            <person name="Horton D.L."/>
            <person name="Alikhan N.F."/>
            <person name="Baker D."/>
            <person name="Gharbi K."/>
            <person name="Hall N."/>
            <person name="Watson M."/>
            <person name="Adriaenssens E.M."/>
            <person name="Foster-Nyarko E."/>
            <person name="Jarju S."/>
            <person name="Secka A."/>
            <person name="Antonio M."/>
            <person name="Oren A."/>
            <person name="Chaudhuri R.R."/>
            <person name="La Ragione R."/>
            <person name="Hildebrand F."/>
            <person name="Pallen M.J."/>
        </authorList>
    </citation>
    <scope>NUCLEOTIDE SEQUENCE</scope>
    <source>
        <strain evidence="1">ChiGjej2B2-19336</strain>
    </source>
</reference>
<name>A0A921AXG4_9BACT</name>
<evidence type="ECO:0000313" key="1">
    <source>
        <dbReference type="EMBL" id="HJD97841.1"/>
    </source>
</evidence>
<reference evidence="1" key="2">
    <citation type="submission" date="2021-09" db="EMBL/GenBank/DDBJ databases">
        <authorList>
            <person name="Gilroy R."/>
        </authorList>
    </citation>
    <scope>NUCLEOTIDE SEQUENCE</scope>
    <source>
        <strain evidence="1">ChiGjej2B2-19336</strain>
    </source>
</reference>
<evidence type="ECO:0000313" key="2">
    <source>
        <dbReference type="Proteomes" id="UP000698963"/>
    </source>
</evidence>
<organism evidence="1 2">
    <name type="scientific">Mailhella massiliensis</name>
    <dbReference type="NCBI Taxonomy" id="1903261"/>
    <lineage>
        <taxon>Bacteria</taxon>
        <taxon>Pseudomonadati</taxon>
        <taxon>Thermodesulfobacteriota</taxon>
        <taxon>Desulfovibrionia</taxon>
        <taxon>Desulfovibrionales</taxon>
        <taxon>Desulfovibrionaceae</taxon>
        <taxon>Mailhella</taxon>
    </lineage>
</organism>
<dbReference type="EMBL" id="DYZA01000187">
    <property type="protein sequence ID" value="HJD97841.1"/>
    <property type="molecule type" value="Genomic_DNA"/>
</dbReference>
<comment type="caution">
    <text evidence="1">The sequence shown here is derived from an EMBL/GenBank/DDBJ whole genome shotgun (WGS) entry which is preliminary data.</text>
</comment>
<accession>A0A921AXG4</accession>
<proteinExistence type="predicted"/>
<gene>
    <name evidence="1" type="ORF">K8W16_09375</name>
</gene>